<name>A0A147I3E9_9SPHN</name>
<dbReference type="Proteomes" id="UP000074310">
    <property type="component" value="Unassembled WGS sequence"/>
</dbReference>
<protein>
    <submittedName>
        <fullName evidence="1">Uncharacterized protein</fullName>
    </submittedName>
</protein>
<dbReference type="EMBL" id="LDTB01000025">
    <property type="protein sequence ID" value="KTT72637.1"/>
    <property type="molecule type" value="Genomic_DNA"/>
</dbReference>
<accession>A0A147I3E9</accession>
<dbReference type="AlphaFoldDB" id="A0A147I3E9"/>
<dbReference type="PATRIC" id="fig|869719.3.peg.1392"/>
<proteinExistence type="predicted"/>
<keyword evidence="2" id="KW-1185">Reference proteome</keyword>
<evidence type="ECO:0000313" key="2">
    <source>
        <dbReference type="Proteomes" id="UP000074310"/>
    </source>
</evidence>
<organism evidence="1 2">
    <name type="scientific">Sphingomonas endophytica</name>
    <dbReference type="NCBI Taxonomy" id="869719"/>
    <lineage>
        <taxon>Bacteria</taxon>
        <taxon>Pseudomonadati</taxon>
        <taxon>Pseudomonadota</taxon>
        <taxon>Alphaproteobacteria</taxon>
        <taxon>Sphingomonadales</taxon>
        <taxon>Sphingomonadaceae</taxon>
        <taxon>Sphingomonas</taxon>
    </lineage>
</organism>
<reference evidence="1 2" key="1">
    <citation type="journal article" date="2016" name="Front. Microbiol.">
        <title>Genomic Resource of Rice Seed Associated Bacteria.</title>
        <authorList>
            <person name="Midha S."/>
            <person name="Bansal K."/>
            <person name="Sharma S."/>
            <person name="Kumar N."/>
            <person name="Patil P.P."/>
            <person name="Chaudhry V."/>
            <person name="Patil P.B."/>
        </authorList>
    </citation>
    <scope>NUCLEOTIDE SEQUENCE [LARGE SCALE GENOMIC DNA]</scope>
    <source>
        <strain evidence="1 2">NS334</strain>
    </source>
</reference>
<evidence type="ECO:0000313" key="1">
    <source>
        <dbReference type="EMBL" id="KTT72637.1"/>
    </source>
</evidence>
<comment type="caution">
    <text evidence="1">The sequence shown here is derived from an EMBL/GenBank/DDBJ whole genome shotgun (WGS) entry which is preliminary data.</text>
</comment>
<gene>
    <name evidence="1" type="ORF">NS334_08570</name>
</gene>
<sequence length="150" mass="16165">MTPRVSREDAHRAIGASLRRHLRRKGWTVKRLANASGVPDKAIECAKYDVASEHWRPIHKAEWLLSIAAVLGADFTSPVLAVAQQGAFDITPDIAPRPGEIVATMAGHTAEMAAILVDGIVDDEERPRVIAIATSKATHVAAILRLAQPP</sequence>